<dbReference type="Gene3D" id="3.90.1570.10">
    <property type="entry name" value="tt1808, chain A"/>
    <property type="match status" value="1"/>
</dbReference>
<sequence>MGAVMTAERLEKATPENWMFPPADGWTFDQVEDLELPFDWELVDGVIVVKGRTVPWHNLVRARIEQRLDECLEGPYAVLSEQCVLIDKYNPPVPDVVVFDQRGIDIFEARHIPAENAALVVEVVSPGSRQDDRVRKPALYAAAGIKNYWRVERGADGIPEVHEFWLHSETGQYMSASDRPVHVGKLETSRPFPIAIDLAALIELRRTRVSDS</sequence>
<dbReference type="Proteomes" id="UP001552594">
    <property type="component" value="Unassembled WGS sequence"/>
</dbReference>
<evidence type="ECO:0000313" key="2">
    <source>
        <dbReference type="EMBL" id="MEV5509790.1"/>
    </source>
</evidence>
<dbReference type="InterPro" id="IPR011335">
    <property type="entry name" value="Restrct_endonuc-II-like"/>
</dbReference>
<dbReference type="PANTHER" id="PTHR35400">
    <property type="entry name" value="SLR1083 PROTEIN"/>
    <property type="match status" value="1"/>
</dbReference>
<comment type="caution">
    <text evidence="2">The sequence shown here is derived from an EMBL/GenBank/DDBJ whole genome shotgun (WGS) entry which is preliminary data.</text>
</comment>
<evidence type="ECO:0000259" key="1">
    <source>
        <dbReference type="Pfam" id="PF05685"/>
    </source>
</evidence>
<keyword evidence="2" id="KW-0540">Nuclease</keyword>
<dbReference type="Pfam" id="PF05685">
    <property type="entry name" value="Uma2"/>
    <property type="match status" value="1"/>
</dbReference>
<keyword evidence="2" id="KW-0378">Hydrolase</keyword>
<keyword evidence="2" id="KW-0255">Endonuclease</keyword>
<gene>
    <name evidence="2" type="ORF">AB0L16_25690</name>
</gene>
<dbReference type="InterPro" id="IPR008538">
    <property type="entry name" value="Uma2"/>
</dbReference>
<protein>
    <submittedName>
        <fullName evidence="2">Uma2 family endonuclease</fullName>
    </submittedName>
</protein>
<reference evidence="2 3" key="1">
    <citation type="submission" date="2024-06" db="EMBL/GenBank/DDBJ databases">
        <title>The Natural Products Discovery Center: Release of the First 8490 Sequenced Strains for Exploring Actinobacteria Biosynthetic Diversity.</title>
        <authorList>
            <person name="Kalkreuter E."/>
            <person name="Kautsar S.A."/>
            <person name="Yang D."/>
            <person name="Bader C.D."/>
            <person name="Teijaro C.N."/>
            <person name="Fluegel L."/>
            <person name="Davis C.M."/>
            <person name="Simpson J.R."/>
            <person name="Lauterbach L."/>
            <person name="Steele A.D."/>
            <person name="Gui C."/>
            <person name="Meng S."/>
            <person name="Li G."/>
            <person name="Viehrig K."/>
            <person name="Ye F."/>
            <person name="Su P."/>
            <person name="Kiefer A.F."/>
            <person name="Nichols A."/>
            <person name="Cepeda A.J."/>
            <person name="Yan W."/>
            <person name="Fan B."/>
            <person name="Jiang Y."/>
            <person name="Adhikari A."/>
            <person name="Zheng C.-J."/>
            <person name="Schuster L."/>
            <person name="Cowan T.M."/>
            <person name="Smanski M.J."/>
            <person name="Chevrette M.G."/>
            <person name="De Carvalho L.P.S."/>
            <person name="Shen B."/>
        </authorList>
    </citation>
    <scope>NUCLEOTIDE SEQUENCE [LARGE SCALE GENOMIC DNA]</scope>
    <source>
        <strain evidence="2 3">NPDC052347</strain>
    </source>
</reference>
<dbReference type="EMBL" id="JBFAUK010000024">
    <property type="protein sequence ID" value="MEV5509790.1"/>
    <property type="molecule type" value="Genomic_DNA"/>
</dbReference>
<dbReference type="SUPFAM" id="SSF52980">
    <property type="entry name" value="Restriction endonuclease-like"/>
    <property type="match status" value="1"/>
</dbReference>
<keyword evidence="3" id="KW-1185">Reference proteome</keyword>
<accession>A0ABV3K441</accession>
<evidence type="ECO:0000313" key="3">
    <source>
        <dbReference type="Proteomes" id="UP001552594"/>
    </source>
</evidence>
<proteinExistence type="predicted"/>
<dbReference type="PANTHER" id="PTHR35400:SF3">
    <property type="entry name" value="SLL1072 PROTEIN"/>
    <property type="match status" value="1"/>
</dbReference>
<dbReference type="RefSeq" id="WP_241561324.1">
    <property type="nucleotide sequence ID" value="NZ_JBFAUK010000024.1"/>
</dbReference>
<dbReference type="CDD" id="cd06260">
    <property type="entry name" value="DUF820-like"/>
    <property type="match status" value="1"/>
</dbReference>
<name>A0ABV3K441_STRON</name>
<organism evidence="2 3">
    <name type="scientific">Streptomyces orinoci</name>
    <name type="common">Streptoverticillium orinoci</name>
    <dbReference type="NCBI Taxonomy" id="67339"/>
    <lineage>
        <taxon>Bacteria</taxon>
        <taxon>Bacillati</taxon>
        <taxon>Actinomycetota</taxon>
        <taxon>Actinomycetes</taxon>
        <taxon>Kitasatosporales</taxon>
        <taxon>Streptomycetaceae</taxon>
        <taxon>Streptomyces</taxon>
    </lineage>
</organism>
<dbReference type="GO" id="GO:0004519">
    <property type="term" value="F:endonuclease activity"/>
    <property type="evidence" value="ECO:0007669"/>
    <property type="project" value="UniProtKB-KW"/>
</dbReference>
<feature type="domain" description="Putative restriction endonuclease" evidence="1">
    <location>
        <begin position="36"/>
        <end position="153"/>
    </location>
</feature>
<dbReference type="InterPro" id="IPR012296">
    <property type="entry name" value="Nuclease_put_TT1808"/>
</dbReference>